<dbReference type="SUPFAM" id="SSF141130">
    <property type="entry name" value="Acetamidase/Formamidase-like"/>
    <property type="match status" value="1"/>
</dbReference>
<gene>
    <name evidence="1" type="ORF">SAMN05444370_104132</name>
</gene>
<sequence>MAEHVLEPSPETVCWGWLDSESAPALTIDSGDVVTLRSVSGGPTQLPPEGFAAVDPAQRAIHAVLKPHLGPHILTGPVAVRGAKPGDALRIDILSVELSEDWGYNMIRPLAGTLPDDFPEPDLAHIALDRARGVARLPWGLELPVAPFFGVMGVAPPPVWGPQSSVAPRRFGGNIDCKELVAGTTLVLPVLAEGALFLAGDGHALQGDGEVCVTAVECGLRGRFRLTVEPGAAPERPWAETPTHLITLGFDPDLDRAAEIALRDMIARIVVETGLRREDAYRLCSLACDLRVTQLVNQHKGVHAMLPKSALARA</sequence>
<dbReference type="InterPro" id="IPR004304">
    <property type="entry name" value="FmdA_AmdA"/>
</dbReference>
<accession>A0A1H4A9T3</accession>
<reference evidence="1 2" key="1">
    <citation type="submission" date="2016-10" db="EMBL/GenBank/DDBJ databases">
        <authorList>
            <person name="de Groot N.N."/>
        </authorList>
    </citation>
    <scope>NUCLEOTIDE SEQUENCE [LARGE SCALE GENOMIC DNA]</scope>
    <source>
        <strain evidence="1 2">DSM 15345</strain>
    </source>
</reference>
<keyword evidence="2" id="KW-1185">Reference proteome</keyword>
<dbReference type="Gene3D" id="2.60.120.580">
    <property type="entry name" value="Acetamidase/Formamidase-like domains"/>
    <property type="match status" value="2"/>
</dbReference>
<dbReference type="Gene3D" id="3.10.28.20">
    <property type="entry name" value="Acetamidase/Formamidase-like domains"/>
    <property type="match status" value="1"/>
</dbReference>
<proteinExistence type="predicted"/>
<dbReference type="PANTHER" id="PTHR31891:SF1">
    <property type="entry name" value="FORMAMIDASE C869.04-RELATED"/>
    <property type="match status" value="1"/>
</dbReference>
<dbReference type="STRING" id="89524.SAMN05444370_104132"/>
<evidence type="ECO:0000313" key="1">
    <source>
        <dbReference type="EMBL" id="SEA32696.1"/>
    </source>
</evidence>
<organism evidence="1 2">
    <name type="scientific">Rubrimonas cliftonensis</name>
    <dbReference type="NCBI Taxonomy" id="89524"/>
    <lineage>
        <taxon>Bacteria</taxon>
        <taxon>Pseudomonadati</taxon>
        <taxon>Pseudomonadota</taxon>
        <taxon>Alphaproteobacteria</taxon>
        <taxon>Rhodobacterales</taxon>
        <taxon>Paracoccaceae</taxon>
        <taxon>Rubrimonas</taxon>
    </lineage>
</organism>
<dbReference type="OrthoDB" id="9785236at2"/>
<dbReference type="AlphaFoldDB" id="A0A1H4A9T3"/>
<dbReference type="Proteomes" id="UP000198703">
    <property type="component" value="Unassembled WGS sequence"/>
</dbReference>
<dbReference type="EMBL" id="FNQM01000004">
    <property type="protein sequence ID" value="SEA32696.1"/>
    <property type="molecule type" value="Genomic_DNA"/>
</dbReference>
<dbReference type="RefSeq" id="WP_093251999.1">
    <property type="nucleotide sequence ID" value="NZ_FNQM01000004.1"/>
</dbReference>
<dbReference type="GO" id="GO:0016811">
    <property type="term" value="F:hydrolase activity, acting on carbon-nitrogen (but not peptide) bonds, in linear amides"/>
    <property type="evidence" value="ECO:0007669"/>
    <property type="project" value="InterPro"/>
</dbReference>
<dbReference type="Pfam" id="PF03069">
    <property type="entry name" value="FmdA_AmdA"/>
    <property type="match status" value="2"/>
</dbReference>
<name>A0A1H4A9T3_9RHOB</name>
<evidence type="ECO:0000313" key="2">
    <source>
        <dbReference type="Proteomes" id="UP000198703"/>
    </source>
</evidence>
<dbReference type="PANTHER" id="PTHR31891">
    <property type="entry name" value="FORMAMIDASE C869.04-RELATED"/>
    <property type="match status" value="1"/>
</dbReference>
<protein>
    <submittedName>
        <fullName evidence="1">Acetamidase/formamidase</fullName>
    </submittedName>
</protein>